<protein>
    <submittedName>
        <fullName evidence="3">Uncharacterized protein</fullName>
    </submittedName>
</protein>
<keyword evidence="4" id="KW-1185">Reference proteome</keyword>
<name>C4JHJ3_UNCRE</name>
<dbReference type="eggNOG" id="ENOG502SP91">
    <property type="taxonomic scope" value="Eukaryota"/>
</dbReference>
<sequence length="312" mass="34881">MARALLGPGANLIHDVEASEIIEIVSSYFGFILAFLPKFIFLGRPSCGLELPPYAIEPARLALGAAGLAGLFKNVVDCFEYIQIGRNFGTAFQTSILNLDVARLRLTRWGEFVGLARWDGLQSLKETKLSTECIAKAELLLGQIEDLFVEGEGISERYKRRCSSEQSLAAYDPKTDLDKTRTLLHKKMREFELKRQSSANLREKAKWALYEEKRFSRLIEDITALTNGLIDLFPAAEQIQRQPCLAEVTKLDFQNDSLPLLQEAAADQDNLLSDAISEVRNSQPTGSYNISLSGNQNHGLLFGYNTGTINWR</sequence>
<dbReference type="Pfam" id="PF17046">
    <property type="entry name" value="Ses_B"/>
    <property type="match status" value="1"/>
</dbReference>
<dbReference type="GeneID" id="8442685"/>
<dbReference type="InterPro" id="IPR038305">
    <property type="entry name" value="HeLo_sf"/>
</dbReference>
<dbReference type="Gene3D" id="1.20.120.1020">
    <property type="entry name" value="Prion-inhibition and propagation, HeLo domain"/>
    <property type="match status" value="1"/>
</dbReference>
<dbReference type="AlphaFoldDB" id="C4JHJ3"/>
<dbReference type="RefSeq" id="XP_002541840.1">
    <property type="nucleotide sequence ID" value="XM_002541794.1"/>
</dbReference>
<dbReference type="PANTHER" id="PTHR37542">
    <property type="entry name" value="HELO DOMAIN-CONTAINING PROTEIN-RELATED"/>
    <property type="match status" value="1"/>
</dbReference>
<dbReference type="EMBL" id="CH476615">
    <property type="protein sequence ID" value="EEP76507.1"/>
    <property type="molecule type" value="Genomic_DNA"/>
</dbReference>
<dbReference type="OMA" id="YMGRMID"/>
<feature type="domain" description="Fungal death-pathway protein SesB" evidence="2">
    <location>
        <begin position="284"/>
        <end position="311"/>
    </location>
</feature>
<dbReference type="Pfam" id="PF14479">
    <property type="entry name" value="HeLo"/>
    <property type="match status" value="1"/>
</dbReference>
<dbReference type="KEGG" id="ure:UREG_01356"/>
<reference evidence="4" key="1">
    <citation type="journal article" date="2009" name="Genome Res.">
        <title>Comparative genomic analyses of the human fungal pathogens Coccidioides and their relatives.</title>
        <authorList>
            <person name="Sharpton T.J."/>
            <person name="Stajich J.E."/>
            <person name="Rounsley S.D."/>
            <person name="Gardner M.J."/>
            <person name="Wortman J.R."/>
            <person name="Jordar V.S."/>
            <person name="Maiti R."/>
            <person name="Kodira C.D."/>
            <person name="Neafsey D.E."/>
            <person name="Zeng Q."/>
            <person name="Hung C.-Y."/>
            <person name="McMahan C."/>
            <person name="Muszewska A."/>
            <person name="Grynberg M."/>
            <person name="Mandel M.A."/>
            <person name="Kellner E.M."/>
            <person name="Barker B.M."/>
            <person name="Galgiani J.N."/>
            <person name="Orbach M.J."/>
            <person name="Kirkland T.N."/>
            <person name="Cole G.T."/>
            <person name="Henn M.R."/>
            <person name="Birren B.W."/>
            <person name="Taylor J.W."/>
        </authorList>
    </citation>
    <scope>NUCLEOTIDE SEQUENCE [LARGE SCALE GENOMIC DNA]</scope>
    <source>
        <strain evidence="4">UAMH 1704</strain>
    </source>
</reference>
<dbReference type="HOGENOM" id="CLU_058675_0_0_1"/>
<accession>C4JHJ3</accession>
<dbReference type="PANTHER" id="PTHR37542:SF3">
    <property type="entry name" value="PRION-INHIBITION AND PROPAGATION HELO DOMAIN-CONTAINING PROTEIN"/>
    <property type="match status" value="1"/>
</dbReference>
<feature type="domain" description="Prion-inhibition and propagation HeLo" evidence="1">
    <location>
        <begin position="61"/>
        <end position="261"/>
    </location>
</feature>
<dbReference type="Proteomes" id="UP000002058">
    <property type="component" value="Unassembled WGS sequence"/>
</dbReference>
<dbReference type="InterPro" id="IPR031469">
    <property type="entry name" value="SesB_dom"/>
</dbReference>
<evidence type="ECO:0000313" key="4">
    <source>
        <dbReference type="Proteomes" id="UP000002058"/>
    </source>
</evidence>
<dbReference type="OrthoDB" id="20872at2759"/>
<dbReference type="VEuPathDB" id="FungiDB:UREG_01356"/>
<proteinExistence type="predicted"/>
<evidence type="ECO:0000259" key="1">
    <source>
        <dbReference type="Pfam" id="PF14479"/>
    </source>
</evidence>
<evidence type="ECO:0000313" key="3">
    <source>
        <dbReference type="EMBL" id="EEP76507.1"/>
    </source>
</evidence>
<dbReference type="InterPro" id="IPR029498">
    <property type="entry name" value="HeLo_dom"/>
</dbReference>
<dbReference type="InParanoid" id="C4JHJ3"/>
<gene>
    <name evidence="3" type="ORF">UREG_01356</name>
</gene>
<evidence type="ECO:0000259" key="2">
    <source>
        <dbReference type="Pfam" id="PF17046"/>
    </source>
</evidence>
<organism evidence="3 4">
    <name type="scientific">Uncinocarpus reesii (strain UAMH 1704)</name>
    <dbReference type="NCBI Taxonomy" id="336963"/>
    <lineage>
        <taxon>Eukaryota</taxon>
        <taxon>Fungi</taxon>
        <taxon>Dikarya</taxon>
        <taxon>Ascomycota</taxon>
        <taxon>Pezizomycotina</taxon>
        <taxon>Eurotiomycetes</taxon>
        <taxon>Eurotiomycetidae</taxon>
        <taxon>Onygenales</taxon>
        <taxon>Onygenaceae</taxon>
        <taxon>Uncinocarpus</taxon>
    </lineage>
</organism>